<sequence>MTLDLARSTGGLSAGAGRADSAPGTRSGSHDPSAHTPEDLPQARPLVSAEPGTTVLDVVVPVLNERHTIEACVERLDRHLRSTFPYPFRITVADNGSTDGTREIAADLEERMPDRVRAVHLDKKGRGRALKATWSASDALVLAYMDVDLSTDLDALWPLVAPLMSGHSDLAIGTRLHRSSRVVRGTKREFISRCYNAGLSVALGAGFTDAQCGFKAIRADVAREILPLVEDPAWFFDTELLVLAERTGLRIHEVPVDWYDDPDSRVDVVGTALDDIRGVLRVRRSLRSGELGIDGIRARLGRTMPSGQTGGQVIRFAAVGVASTLLHLAGFAALHGLLGMGAQAANILALLVATIVNTSANRSWTFGIREREGALWHQLQGLALLALTWALSAGALLLLDGAWPQAPTAVQTVILGGSMVIATVTKFGVMRRWRRDGTTEAHDAASGRRTGPAPSV</sequence>
<accession>A0ABS1BCK8</accession>
<dbReference type="InterPro" id="IPR001173">
    <property type="entry name" value="Glyco_trans_2-like"/>
</dbReference>
<evidence type="ECO:0000256" key="10">
    <source>
        <dbReference type="ARBA" id="ARBA00022968"/>
    </source>
</evidence>
<evidence type="ECO:0000256" key="1">
    <source>
        <dbReference type="ARBA" id="ARBA00004141"/>
    </source>
</evidence>
<dbReference type="CDD" id="cd04188">
    <property type="entry name" value="DPG_synthase"/>
    <property type="match status" value="1"/>
</dbReference>
<dbReference type="RefSeq" id="WP_200503293.1">
    <property type="nucleotide sequence ID" value="NZ_JAEDAJ010000009.1"/>
</dbReference>
<evidence type="ECO:0000256" key="6">
    <source>
        <dbReference type="ARBA" id="ARBA00022676"/>
    </source>
</evidence>
<evidence type="ECO:0000256" key="5">
    <source>
        <dbReference type="ARBA" id="ARBA00012583"/>
    </source>
</evidence>
<keyword evidence="6" id="KW-0328">Glycosyltransferase</keyword>
<proteinExistence type="inferred from homology"/>
<evidence type="ECO:0000313" key="18">
    <source>
        <dbReference type="EMBL" id="MBK0332386.1"/>
    </source>
</evidence>
<keyword evidence="12 15" id="KW-0472">Membrane</keyword>
<dbReference type="PANTHER" id="PTHR10859:SF91">
    <property type="entry name" value="DOLICHYL-PHOSPHATE BETA-GLUCOSYLTRANSFERASE"/>
    <property type="match status" value="1"/>
</dbReference>
<dbReference type="Gene3D" id="3.90.550.10">
    <property type="entry name" value="Spore Coat Polysaccharide Biosynthesis Protein SpsA, Chain A"/>
    <property type="match status" value="1"/>
</dbReference>
<evidence type="ECO:0000256" key="9">
    <source>
        <dbReference type="ARBA" id="ARBA00022824"/>
    </source>
</evidence>
<feature type="transmembrane region" description="Helical" evidence="15">
    <location>
        <begin position="381"/>
        <end position="403"/>
    </location>
</feature>
<gene>
    <name evidence="18" type="ORF">I8D64_13370</name>
</gene>
<keyword evidence="9" id="KW-0256">Endoplasmic reticulum</keyword>
<feature type="domain" description="Glycosyltransferase 2-like" evidence="16">
    <location>
        <begin position="58"/>
        <end position="225"/>
    </location>
</feature>
<feature type="region of interest" description="Disordered" evidence="14">
    <location>
        <begin position="1"/>
        <end position="48"/>
    </location>
</feature>
<dbReference type="InterPro" id="IPR029044">
    <property type="entry name" value="Nucleotide-diphossugar_trans"/>
</dbReference>
<feature type="domain" description="GtrA/DPMS transmembrane" evidence="17">
    <location>
        <begin position="315"/>
        <end position="433"/>
    </location>
</feature>
<comment type="caution">
    <text evidence="18">The sequence shown here is derived from an EMBL/GenBank/DDBJ whole genome shotgun (WGS) entry which is preliminary data.</text>
</comment>
<evidence type="ECO:0000256" key="4">
    <source>
        <dbReference type="ARBA" id="ARBA00006739"/>
    </source>
</evidence>
<evidence type="ECO:0000256" key="14">
    <source>
        <dbReference type="SAM" id="MobiDB-lite"/>
    </source>
</evidence>
<evidence type="ECO:0000256" key="15">
    <source>
        <dbReference type="SAM" id="Phobius"/>
    </source>
</evidence>
<comment type="similarity">
    <text evidence="4">Belongs to the glycosyltransferase 2 family.</text>
</comment>
<keyword evidence="19" id="KW-1185">Reference proteome</keyword>
<organism evidence="18 19">
    <name type="scientific">Brachybacterium halotolerans</name>
    <dbReference type="NCBI Taxonomy" id="2795215"/>
    <lineage>
        <taxon>Bacteria</taxon>
        <taxon>Bacillati</taxon>
        <taxon>Actinomycetota</taxon>
        <taxon>Actinomycetes</taxon>
        <taxon>Micrococcales</taxon>
        <taxon>Dermabacteraceae</taxon>
        <taxon>Brachybacterium</taxon>
    </lineage>
</organism>
<comment type="catalytic activity">
    <reaction evidence="13">
        <text>a di-trans,poly-cis-dolichyl phosphate + UDP-alpha-D-glucose = a di-trans,poly-cis-dolichyl beta-D-glucosyl phosphate + UDP</text>
        <dbReference type="Rhea" id="RHEA:15401"/>
        <dbReference type="Rhea" id="RHEA-COMP:19498"/>
        <dbReference type="Rhea" id="RHEA-COMP:19502"/>
        <dbReference type="ChEBI" id="CHEBI:57525"/>
        <dbReference type="ChEBI" id="CHEBI:57683"/>
        <dbReference type="ChEBI" id="CHEBI:58223"/>
        <dbReference type="ChEBI" id="CHEBI:58885"/>
        <dbReference type="EC" id="2.4.1.117"/>
    </reaction>
    <physiologicalReaction direction="left-to-right" evidence="13">
        <dbReference type="Rhea" id="RHEA:15402"/>
    </physiologicalReaction>
</comment>
<keyword evidence="11 15" id="KW-1133">Transmembrane helix</keyword>
<evidence type="ECO:0000256" key="8">
    <source>
        <dbReference type="ARBA" id="ARBA00022692"/>
    </source>
</evidence>
<evidence type="ECO:0000259" key="17">
    <source>
        <dbReference type="Pfam" id="PF04138"/>
    </source>
</evidence>
<evidence type="ECO:0000256" key="3">
    <source>
        <dbReference type="ARBA" id="ARBA00004922"/>
    </source>
</evidence>
<evidence type="ECO:0000259" key="16">
    <source>
        <dbReference type="Pfam" id="PF00535"/>
    </source>
</evidence>
<protein>
    <recommendedName>
        <fullName evidence="5">dolichyl-phosphate beta-glucosyltransferase</fullName>
        <ecNumber evidence="5">2.4.1.117</ecNumber>
    </recommendedName>
</protein>
<evidence type="ECO:0000313" key="19">
    <source>
        <dbReference type="Proteomes" id="UP000612352"/>
    </source>
</evidence>
<evidence type="ECO:0000256" key="13">
    <source>
        <dbReference type="ARBA" id="ARBA00045097"/>
    </source>
</evidence>
<dbReference type="InterPro" id="IPR007267">
    <property type="entry name" value="GtrA_DPMS_TM"/>
</dbReference>
<dbReference type="Pfam" id="PF04138">
    <property type="entry name" value="GtrA_DPMS_TM"/>
    <property type="match status" value="1"/>
</dbReference>
<comment type="subcellular location">
    <subcellularLocation>
        <location evidence="2">Endoplasmic reticulum membrane</location>
        <topology evidence="2">Single-pass membrane protein</topology>
    </subcellularLocation>
    <subcellularLocation>
        <location evidence="1">Membrane</location>
        <topology evidence="1">Multi-pass membrane protein</topology>
    </subcellularLocation>
</comment>
<comment type="pathway">
    <text evidence="3">Protein modification; protein glycosylation.</text>
</comment>
<feature type="transmembrane region" description="Helical" evidence="15">
    <location>
        <begin position="409"/>
        <end position="429"/>
    </location>
</feature>
<dbReference type="EC" id="2.4.1.117" evidence="5"/>
<dbReference type="InterPro" id="IPR035518">
    <property type="entry name" value="DPG_synthase"/>
</dbReference>
<keyword evidence="10" id="KW-0735">Signal-anchor</keyword>
<feature type="transmembrane region" description="Helical" evidence="15">
    <location>
        <begin position="340"/>
        <end position="360"/>
    </location>
</feature>
<reference evidence="18 19" key="1">
    <citation type="submission" date="2020-12" db="EMBL/GenBank/DDBJ databases">
        <title>Brachybacterium sp. MASK1Z-5, whole genome shotgun sequence.</title>
        <authorList>
            <person name="Tuo L."/>
        </authorList>
    </citation>
    <scope>NUCLEOTIDE SEQUENCE [LARGE SCALE GENOMIC DNA]</scope>
    <source>
        <strain evidence="18 19">MASK1Z-5</strain>
    </source>
</reference>
<dbReference type="EMBL" id="JAEDAJ010000009">
    <property type="protein sequence ID" value="MBK0332386.1"/>
    <property type="molecule type" value="Genomic_DNA"/>
</dbReference>
<keyword evidence="8 15" id="KW-0812">Transmembrane</keyword>
<name>A0ABS1BCK8_9MICO</name>
<dbReference type="Proteomes" id="UP000612352">
    <property type="component" value="Unassembled WGS sequence"/>
</dbReference>
<keyword evidence="7" id="KW-0808">Transferase</keyword>
<dbReference type="SUPFAM" id="SSF53448">
    <property type="entry name" value="Nucleotide-diphospho-sugar transferases"/>
    <property type="match status" value="1"/>
</dbReference>
<evidence type="ECO:0000256" key="12">
    <source>
        <dbReference type="ARBA" id="ARBA00023136"/>
    </source>
</evidence>
<feature type="compositionally biased region" description="Basic and acidic residues" evidence="14">
    <location>
        <begin position="28"/>
        <end position="38"/>
    </location>
</feature>
<evidence type="ECO:0000256" key="7">
    <source>
        <dbReference type="ARBA" id="ARBA00022679"/>
    </source>
</evidence>
<dbReference type="Pfam" id="PF00535">
    <property type="entry name" value="Glycos_transf_2"/>
    <property type="match status" value="1"/>
</dbReference>
<evidence type="ECO:0000256" key="2">
    <source>
        <dbReference type="ARBA" id="ARBA00004389"/>
    </source>
</evidence>
<dbReference type="PANTHER" id="PTHR10859">
    <property type="entry name" value="GLYCOSYL TRANSFERASE"/>
    <property type="match status" value="1"/>
</dbReference>
<evidence type="ECO:0000256" key="11">
    <source>
        <dbReference type="ARBA" id="ARBA00022989"/>
    </source>
</evidence>